<dbReference type="AlphaFoldDB" id="A0A942Z6W9"/>
<keyword evidence="2" id="KW-1003">Cell membrane</keyword>
<dbReference type="PROSITE" id="PS50893">
    <property type="entry name" value="ABC_TRANSPORTER_2"/>
    <property type="match status" value="1"/>
</dbReference>
<dbReference type="EMBL" id="WSFT01000028">
    <property type="protein sequence ID" value="MBS4538042.1"/>
    <property type="molecule type" value="Genomic_DNA"/>
</dbReference>
<evidence type="ECO:0000256" key="7">
    <source>
        <dbReference type="ARBA" id="ARBA00023065"/>
    </source>
</evidence>
<feature type="domain" description="ABC transporter" evidence="10">
    <location>
        <begin position="4"/>
        <end position="234"/>
    </location>
</feature>
<dbReference type="GO" id="GO:0016887">
    <property type="term" value="F:ATP hydrolysis activity"/>
    <property type="evidence" value="ECO:0007669"/>
    <property type="project" value="InterPro"/>
</dbReference>
<dbReference type="GO" id="GO:0005524">
    <property type="term" value="F:ATP binding"/>
    <property type="evidence" value="ECO:0007669"/>
    <property type="project" value="UniProtKB-KW"/>
</dbReference>
<dbReference type="GO" id="GO:0015408">
    <property type="term" value="F:ABC-type ferric iron transporter activity"/>
    <property type="evidence" value="ECO:0007669"/>
    <property type="project" value="InterPro"/>
</dbReference>
<dbReference type="PANTHER" id="PTHR42781">
    <property type="entry name" value="SPERMIDINE/PUTRESCINE IMPORT ATP-BINDING PROTEIN POTA"/>
    <property type="match status" value="1"/>
</dbReference>
<dbReference type="InterPro" id="IPR015853">
    <property type="entry name" value="ABC_transpr_FbpC"/>
</dbReference>
<dbReference type="PROSITE" id="PS00211">
    <property type="entry name" value="ABC_TRANSPORTER_1"/>
    <property type="match status" value="1"/>
</dbReference>
<dbReference type="InterPro" id="IPR017871">
    <property type="entry name" value="ABC_transporter-like_CS"/>
</dbReference>
<organism evidence="11 12">
    <name type="scientific">Anaeromonas frigoriresistens</name>
    <dbReference type="NCBI Taxonomy" id="2683708"/>
    <lineage>
        <taxon>Bacteria</taxon>
        <taxon>Bacillati</taxon>
        <taxon>Bacillota</taxon>
        <taxon>Tissierellia</taxon>
        <taxon>Tissierellales</taxon>
        <taxon>Thermohalobacteraceae</taxon>
        <taxon>Anaeromonas</taxon>
    </lineage>
</organism>
<dbReference type="InterPro" id="IPR013611">
    <property type="entry name" value="Transp-assoc_OB_typ2"/>
</dbReference>
<dbReference type="PANTHER" id="PTHR42781:SF4">
    <property type="entry name" value="SPERMIDINE_PUTRESCINE IMPORT ATP-BINDING PROTEIN POTA"/>
    <property type="match status" value="1"/>
</dbReference>
<evidence type="ECO:0000313" key="12">
    <source>
        <dbReference type="Proteomes" id="UP000724672"/>
    </source>
</evidence>
<keyword evidence="8" id="KW-0472">Membrane</keyword>
<dbReference type="Pfam" id="PF00005">
    <property type="entry name" value="ABC_tran"/>
    <property type="match status" value="1"/>
</dbReference>
<dbReference type="EC" id="7.6.2.9" evidence="9"/>
<dbReference type="FunFam" id="3.40.50.300:FF:000425">
    <property type="entry name" value="Probable ABC transporter, ATP-binding subunit"/>
    <property type="match status" value="1"/>
</dbReference>
<keyword evidence="5 11" id="KW-0067">ATP-binding</keyword>
<accession>A0A942Z6W9</accession>
<dbReference type="SUPFAM" id="SSF52540">
    <property type="entry name" value="P-loop containing nucleoside triphosphate hydrolases"/>
    <property type="match status" value="1"/>
</dbReference>
<protein>
    <recommendedName>
        <fullName evidence="9">ABC-type quaternary amine transporter</fullName>
        <ecNumber evidence="9">7.6.2.9</ecNumber>
    </recommendedName>
</protein>
<gene>
    <name evidence="11" type="ORF">GOQ27_06185</name>
</gene>
<evidence type="ECO:0000256" key="6">
    <source>
        <dbReference type="ARBA" id="ARBA00023004"/>
    </source>
</evidence>
<evidence type="ECO:0000256" key="8">
    <source>
        <dbReference type="ARBA" id="ARBA00023136"/>
    </source>
</evidence>
<evidence type="ECO:0000256" key="4">
    <source>
        <dbReference type="ARBA" id="ARBA00022741"/>
    </source>
</evidence>
<dbReference type="InterPro" id="IPR008995">
    <property type="entry name" value="Mo/tungstate-bd_C_term_dom"/>
</dbReference>
<keyword evidence="1" id="KW-0813">Transport</keyword>
<dbReference type="CDD" id="cd03259">
    <property type="entry name" value="ABC_Carb_Solutes_like"/>
    <property type="match status" value="1"/>
</dbReference>
<dbReference type="Gene3D" id="3.40.50.300">
    <property type="entry name" value="P-loop containing nucleotide triphosphate hydrolases"/>
    <property type="match status" value="1"/>
</dbReference>
<evidence type="ECO:0000313" key="11">
    <source>
        <dbReference type="EMBL" id="MBS4538042.1"/>
    </source>
</evidence>
<keyword evidence="12" id="KW-1185">Reference proteome</keyword>
<dbReference type="Proteomes" id="UP000724672">
    <property type="component" value="Unassembled WGS sequence"/>
</dbReference>
<dbReference type="Pfam" id="PF08402">
    <property type="entry name" value="TOBE_2"/>
    <property type="match status" value="1"/>
</dbReference>
<proteinExistence type="predicted"/>
<evidence type="ECO:0000256" key="5">
    <source>
        <dbReference type="ARBA" id="ARBA00022840"/>
    </source>
</evidence>
<evidence type="ECO:0000256" key="1">
    <source>
        <dbReference type="ARBA" id="ARBA00022448"/>
    </source>
</evidence>
<dbReference type="RefSeq" id="WP_203365968.1">
    <property type="nucleotide sequence ID" value="NZ_WSFT01000028.1"/>
</dbReference>
<evidence type="ECO:0000256" key="2">
    <source>
        <dbReference type="ARBA" id="ARBA00022475"/>
    </source>
</evidence>
<keyword evidence="4" id="KW-0547">Nucleotide-binding</keyword>
<keyword evidence="6" id="KW-0408">Iron</keyword>
<reference evidence="11" key="1">
    <citation type="submission" date="2019-12" db="EMBL/GenBank/DDBJ databases">
        <title>Clostridiaceae gen. nov. sp. nov., isolated from sediment in Xinjiang, China.</title>
        <authorList>
            <person name="Zhang R."/>
        </authorList>
    </citation>
    <scope>NUCLEOTIDE SEQUENCE</scope>
    <source>
        <strain evidence="11">D2Q-11</strain>
    </source>
</reference>
<name>A0A942Z6W9_9FIRM</name>
<sequence length="338" mass="38300">MSQIELKNINKSFDGKTILNNISLKVEEGERISLLGPSGCGKTTTLKIIAGLLKNDKGQLLIGDKDVSKVPVEKRGAVIVFQDYLLFPHMTVAENIGFGLKMAKKNKNIIKEKVDELLKLVKLEGLGDRYPDELSGGQKQRVAIARALAVDPKVLLLDEPFSNLDTGLRDEMREFISNLQRKLNITTILVTHDKEEALMISDRIAVMLNGEIKQIDEPSEIYKHPKSIEVANFLGNRNYIKGNIKEGKFETEIGLFNIDNREQKEVIAMINPEDIYLDNSSNEGLEGTITEVRYAGDRIYYKIKIKNKQIRVISNSDKVYRLNEKIFIHMDFNNGVFF</sequence>
<evidence type="ECO:0000256" key="3">
    <source>
        <dbReference type="ARBA" id="ARBA00022496"/>
    </source>
</evidence>
<comment type="caution">
    <text evidence="11">The sequence shown here is derived from an EMBL/GenBank/DDBJ whole genome shotgun (WGS) entry which is preliminary data.</text>
</comment>
<evidence type="ECO:0000256" key="9">
    <source>
        <dbReference type="ARBA" id="ARBA00066388"/>
    </source>
</evidence>
<dbReference type="InterPro" id="IPR003593">
    <property type="entry name" value="AAA+_ATPase"/>
</dbReference>
<dbReference type="Gene3D" id="2.40.50.140">
    <property type="entry name" value="Nucleic acid-binding proteins"/>
    <property type="match status" value="1"/>
</dbReference>
<keyword evidence="3" id="KW-0410">Iron transport</keyword>
<dbReference type="InterPro" id="IPR050093">
    <property type="entry name" value="ABC_SmlMolc_Importer"/>
</dbReference>
<evidence type="ECO:0000259" key="10">
    <source>
        <dbReference type="PROSITE" id="PS50893"/>
    </source>
</evidence>
<dbReference type="SMART" id="SM00382">
    <property type="entry name" value="AAA"/>
    <property type="match status" value="1"/>
</dbReference>
<dbReference type="InterPro" id="IPR003439">
    <property type="entry name" value="ABC_transporter-like_ATP-bd"/>
</dbReference>
<dbReference type="GO" id="GO:0015418">
    <property type="term" value="F:ABC-type quaternary ammonium compound transporting activity"/>
    <property type="evidence" value="ECO:0007669"/>
    <property type="project" value="UniProtKB-EC"/>
</dbReference>
<dbReference type="InterPro" id="IPR027417">
    <property type="entry name" value="P-loop_NTPase"/>
</dbReference>
<dbReference type="Gene3D" id="2.40.50.100">
    <property type="match status" value="1"/>
</dbReference>
<keyword evidence="7" id="KW-0406">Ion transport</keyword>
<dbReference type="InterPro" id="IPR012340">
    <property type="entry name" value="NA-bd_OB-fold"/>
</dbReference>
<dbReference type="SUPFAM" id="SSF50331">
    <property type="entry name" value="MOP-like"/>
    <property type="match status" value="1"/>
</dbReference>
<dbReference type="GO" id="GO:0043190">
    <property type="term" value="C:ATP-binding cassette (ABC) transporter complex"/>
    <property type="evidence" value="ECO:0007669"/>
    <property type="project" value="InterPro"/>
</dbReference>